<dbReference type="Gene3D" id="1.10.10.10">
    <property type="entry name" value="Winged helix-like DNA-binding domain superfamily/Winged helix DNA-binding domain"/>
    <property type="match status" value="1"/>
</dbReference>
<organism evidence="6 7">
    <name type="scientific">Candidatus Kutchimonas denitrificans</name>
    <dbReference type="NCBI Taxonomy" id="3056748"/>
    <lineage>
        <taxon>Bacteria</taxon>
        <taxon>Pseudomonadati</taxon>
        <taxon>Gemmatimonadota</taxon>
        <taxon>Gemmatimonadia</taxon>
        <taxon>Candidatus Palauibacterales</taxon>
        <taxon>Candidatus Palauibacteraceae</taxon>
        <taxon>Candidatus Kutchimonas</taxon>
    </lineage>
</organism>
<dbReference type="InterPro" id="IPR014284">
    <property type="entry name" value="RNA_pol_sigma-70_dom"/>
</dbReference>
<evidence type="ECO:0000313" key="6">
    <source>
        <dbReference type="EMBL" id="NIR73595.1"/>
    </source>
</evidence>
<reference evidence="6 7" key="1">
    <citation type="submission" date="2020-01" db="EMBL/GenBank/DDBJ databases">
        <title>Genomes assembled from Gulf of Kutch pelagic sediment metagenomes.</title>
        <authorList>
            <person name="Chandrashekar M."/>
            <person name="Mahajan M.S."/>
            <person name="Dave K.J."/>
            <person name="Vatsa P."/>
            <person name="Nathani N.M."/>
        </authorList>
    </citation>
    <scope>NUCLEOTIDE SEQUENCE [LARGE SCALE GENOMIC DNA]</scope>
    <source>
        <strain evidence="6">KS3-K002</strain>
    </source>
</reference>
<dbReference type="InterPro" id="IPR013325">
    <property type="entry name" value="RNA_pol_sigma_r2"/>
</dbReference>
<dbReference type="NCBIfam" id="TIGR02937">
    <property type="entry name" value="sigma70-ECF"/>
    <property type="match status" value="1"/>
</dbReference>
<proteinExistence type="inferred from homology"/>
<dbReference type="InterPro" id="IPR039425">
    <property type="entry name" value="RNA_pol_sigma-70-like"/>
</dbReference>
<dbReference type="Proteomes" id="UP000702544">
    <property type="component" value="Unassembled WGS sequence"/>
</dbReference>
<dbReference type="EMBL" id="JAACAK010000002">
    <property type="protein sequence ID" value="NIR73595.1"/>
    <property type="molecule type" value="Genomic_DNA"/>
</dbReference>
<dbReference type="GO" id="GO:0016987">
    <property type="term" value="F:sigma factor activity"/>
    <property type="evidence" value="ECO:0007669"/>
    <property type="project" value="UniProtKB-KW"/>
</dbReference>
<evidence type="ECO:0000259" key="5">
    <source>
        <dbReference type="Pfam" id="PF07638"/>
    </source>
</evidence>
<gene>
    <name evidence="6" type="ORF">GWO12_00545</name>
</gene>
<comment type="similarity">
    <text evidence="1">Belongs to the sigma-70 factor family. ECF subfamily.</text>
</comment>
<dbReference type="AlphaFoldDB" id="A0AAE4Z4H3"/>
<dbReference type="InterPro" id="IPR013324">
    <property type="entry name" value="RNA_pol_sigma_r3/r4-like"/>
</dbReference>
<evidence type="ECO:0000256" key="3">
    <source>
        <dbReference type="ARBA" id="ARBA00023082"/>
    </source>
</evidence>
<evidence type="ECO:0000256" key="4">
    <source>
        <dbReference type="ARBA" id="ARBA00023163"/>
    </source>
</evidence>
<protein>
    <submittedName>
        <fullName evidence="6">Sigma-70 family RNA polymerase sigma factor</fullName>
    </submittedName>
</protein>
<dbReference type="InterPro" id="IPR053812">
    <property type="entry name" value="HTH_Sigma70_ECF-like"/>
</dbReference>
<dbReference type="Pfam" id="PF07638">
    <property type="entry name" value="Sigma70_ECF"/>
    <property type="match status" value="1"/>
</dbReference>
<dbReference type="SUPFAM" id="SSF88946">
    <property type="entry name" value="Sigma2 domain of RNA polymerase sigma factors"/>
    <property type="match status" value="1"/>
</dbReference>
<name>A0AAE4Z4H3_9BACT</name>
<comment type="caution">
    <text evidence="6">The sequence shown here is derived from an EMBL/GenBank/DDBJ whole genome shotgun (WGS) entry which is preliminary data.</text>
</comment>
<evidence type="ECO:0000256" key="2">
    <source>
        <dbReference type="ARBA" id="ARBA00023015"/>
    </source>
</evidence>
<keyword evidence="3" id="KW-0731">Sigma factor</keyword>
<keyword evidence="2" id="KW-0805">Transcription regulation</keyword>
<keyword evidence="4" id="KW-0804">Transcription</keyword>
<evidence type="ECO:0000313" key="7">
    <source>
        <dbReference type="Proteomes" id="UP000702544"/>
    </source>
</evidence>
<dbReference type="GO" id="GO:0006352">
    <property type="term" value="P:DNA-templated transcription initiation"/>
    <property type="evidence" value="ECO:0007669"/>
    <property type="project" value="InterPro"/>
</dbReference>
<dbReference type="InterPro" id="IPR011517">
    <property type="entry name" value="RNA_pol_sigma70_ECF-like"/>
</dbReference>
<dbReference type="NCBIfam" id="TIGR02999">
    <property type="entry name" value="Sig-70_X6"/>
    <property type="match status" value="1"/>
</dbReference>
<evidence type="ECO:0000256" key="1">
    <source>
        <dbReference type="ARBA" id="ARBA00010641"/>
    </source>
</evidence>
<dbReference type="InterPro" id="IPR036388">
    <property type="entry name" value="WH-like_DNA-bd_sf"/>
</dbReference>
<dbReference type="Gene3D" id="1.10.1740.10">
    <property type="match status" value="1"/>
</dbReference>
<dbReference type="PANTHER" id="PTHR43133">
    <property type="entry name" value="RNA POLYMERASE ECF-TYPE SIGMA FACTO"/>
    <property type="match status" value="1"/>
</dbReference>
<dbReference type="PANTHER" id="PTHR43133:SF39">
    <property type="entry name" value="SIMILAR TO RNA POLYMERASE SIGMA-E FACTOR"/>
    <property type="match status" value="1"/>
</dbReference>
<sequence length="189" mass="21113">MTDPRATVTSLLEKLSDGDPNAMDRLVPLLYDDLRGIARGRLRREATDPTLAASDLVHETFLRLIRLDGIEWQDRSHFLAIAAHVMSQVLIDRARRANAAKRGGNRKKVALDAARLATDARIERSVQLDEALERLADEKPRAAGVLEQRCFDGYTNEEIAEAMDISVSTVERDLRFARSLLAEEFESAG</sequence>
<dbReference type="SUPFAM" id="SSF88659">
    <property type="entry name" value="Sigma3 and sigma4 domains of RNA polymerase sigma factors"/>
    <property type="match status" value="1"/>
</dbReference>
<accession>A0AAE4Z4H3</accession>
<feature type="domain" description="RNA polymerase sigma-70 ECF-like HTH" evidence="5">
    <location>
        <begin position="7"/>
        <end position="185"/>
    </location>
</feature>